<dbReference type="VEuPathDB" id="PlasmoDB:PVW1_100005900"/>
<dbReference type="EMBL" id="FLYH01000062">
    <property type="protein sequence ID" value="SCA59700.1"/>
    <property type="molecule type" value="Genomic_DNA"/>
</dbReference>
<reference evidence="2 3" key="1">
    <citation type="submission" date="2016-07" db="EMBL/GenBank/DDBJ databases">
        <authorList>
            <consortium name="Pathogen Informatics"/>
        </authorList>
    </citation>
    <scope>NUCLEOTIDE SEQUENCE [LARGE SCALE GENOMIC DNA]</scope>
</reference>
<organism evidence="2 3">
    <name type="scientific">Plasmodium vivax</name>
    <name type="common">malaria parasite P. vivax</name>
    <dbReference type="NCBI Taxonomy" id="5855"/>
    <lineage>
        <taxon>Eukaryota</taxon>
        <taxon>Sar</taxon>
        <taxon>Alveolata</taxon>
        <taxon>Apicomplexa</taxon>
        <taxon>Aconoidasida</taxon>
        <taxon>Haemosporida</taxon>
        <taxon>Plasmodiidae</taxon>
        <taxon>Plasmodium</taxon>
        <taxon>Plasmodium (Plasmodium)</taxon>
    </lineage>
</organism>
<keyword evidence="1" id="KW-0812">Transmembrane</keyword>
<evidence type="ECO:0000313" key="2">
    <source>
        <dbReference type="EMBL" id="SCA59700.1"/>
    </source>
</evidence>
<accession>A0A1G4E8T6</accession>
<feature type="transmembrane region" description="Helical" evidence="1">
    <location>
        <begin position="283"/>
        <end position="303"/>
    </location>
</feature>
<dbReference type="VEuPathDB" id="PlasmoDB:PVX_025690"/>
<dbReference type="AlphaFoldDB" id="A0A1G4E8T6"/>
<dbReference type="InterPro" id="IPR008780">
    <property type="entry name" value="Plasmodium_Vir"/>
</dbReference>
<evidence type="ECO:0000313" key="3">
    <source>
        <dbReference type="Proteomes" id="UP000196402"/>
    </source>
</evidence>
<name>A0A1G4E8T6_PLAVI</name>
<dbReference type="VEuPathDB" id="PlasmoDB:PVP01_0219600"/>
<keyword evidence="1" id="KW-1133">Transmembrane helix</keyword>
<dbReference type="Pfam" id="PF05795">
    <property type="entry name" value="Plasmodium_Vir"/>
    <property type="match status" value="1"/>
</dbReference>
<dbReference type="Proteomes" id="UP000196402">
    <property type="component" value="Unassembled WGS sequence"/>
</dbReference>
<gene>
    <name evidence="2" type="ORF">PVT01_000034400</name>
</gene>
<dbReference type="VEuPathDB" id="PlasmoDB:PVPAM_060040500"/>
<proteinExistence type="predicted"/>
<protein>
    <recommendedName>
        <fullName evidence="4">VIR protein</fullName>
    </recommendedName>
</protein>
<keyword evidence="1" id="KW-0472">Membrane</keyword>
<evidence type="ECO:0008006" key="4">
    <source>
        <dbReference type="Google" id="ProtNLM"/>
    </source>
</evidence>
<evidence type="ECO:0000256" key="1">
    <source>
        <dbReference type="SAM" id="Phobius"/>
    </source>
</evidence>
<sequence>MSSGKEYTLDKIKQKYSFIEQSRFYKIYNEYDRECQIGTNEDACYKETSILLSSPSKENELLKKLYSNLYKIFSTLNYITNDYFVNNPINDEKLCCLCLKYWLYDQIITKDLEDGQIIALFEGWKNHIENEIIYKNLKPCKFYNLNKDEINNIRKVYALYTIFYENNKNWGSCNSDKCEYMDYFGEALDEFINGINSCSGKPSTDNYCKEFDEFVNLCKDKNQNAGISIYHEYMGYSPDGSNKYLLSVEKYKDKPLYIYLKDEKLLNFVKTSHFISTKNRTTIAATSVVGSAIGLSSIFYYFYKFTPFGSPLRKGKGKNIVNIDEDAHKSLFNTSETEQAPFKSRKYNVAYQSFSNS</sequence>